<keyword evidence="2" id="KW-1185">Reference proteome</keyword>
<dbReference type="AlphaFoldDB" id="A0AA40E4K7"/>
<accession>A0AA40E4K7</accession>
<dbReference type="EMBL" id="JAUKUA010000002">
    <property type="protein sequence ID" value="KAK0724837.1"/>
    <property type="molecule type" value="Genomic_DNA"/>
</dbReference>
<reference evidence="1" key="1">
    <citation type="submission" date="2023-06" db="EMBL/GenBank/DDBJ databases">
        <title>Genome-scale phylogeny and comparative genomics of the fungal order Sordariales.</title>
        <authorList>
            <consortium name="Lawrence Berkeley National Laboratory"/>
            <person name="Hensen N."/>
            <person name="Bonometti L."/>
            <person name="Westerberg I."/>
            <person name="Brannstrom I.O."/>
            <person name="Guillou S."/>
            <person name="Cros-Aarteil S."/>
            <person name="Calhoun S."/>
            <person name="Haridas S."/>
            <person name="Kuo A."/>
            <person name="Mondo S."/>
            <person name="Pangilinan J."/>
            <person name="Riley R."/>
            <person name="Labutti K."/>
            <person name="Andreopoulos B."/>
            <person name="Lipzen A."/>
            <person name="Chen C."/>
            <person name="Yanf M."/>
            <person name="Daum C."/>
            <person name="Ng V."/>
            <person name="Clum A."/>
            <person name="Steindorff A."/>
            <person name="Ohm R."/>
            <person name="Martin F."/>
            <person name="Silar P."/>
            <person name="Natvig D."/>
            <person name="Lalanne C."/>
            <person name="Gautier V."/>
            <person name="Ament-Velasquez S.L."/>
            <person name="Kruys A."/>
            <person name="Hutchinson M.I."/>
            <person name="Powell A.J."/>
            <person name="Barry K."/>
            <person name="Miller A.N."/>
            <person name="Grigoriev I.V."/>
            <person name="Debuchy R."/>
            <person name="Gladieux P."/>
            <person name="Thoren M.H."/>
            <person name="Johannesson H."/>
        </authorList>
    </citation>
    <scope>NUCLEOTIDE SEQUENCE</scope>
    <source>
        <strain evidence="1">SMH4607-1</strain>
    </source>
</reference>
<comment type="caution">
    <text evidence="1">The sequence shown here is derived from an EMBL/GenBank/DDBJ whole genome shotgun (WGS) entry which is preliminary data.</text>
</comment>
<gene>
    <name evidence="1" type="ORF">B0H67DRAFT_116962</name>
</gene>
<organism evidence="1 2">
    <name type="scientific">Lasiosphaeris hirsuta</name>
    <dbReference type="NCBI Taxonomy" id="260670"/>
    <lineage>
        <taxon>Eukaryota</taxon>
        <taxon>Fungi</taxon>
        <taxon>Dikarya</taxon>
        <taxon>Ascomycota</taxon>
        <taxon>Pezizomycotina</taxon>
        <taxon>Sordariomycetes</taxon>
        <taxon>Sordariomycetidae</taxon>
        <taxon>Sordariales</taxon>
        <taxon>Lasiosphaeriaceae</taxon>
        <taxon>Lasiosphaeris</taxon>
    </lineage>
</organism>
<dbReference type="Proteomes" id="UP001172102">
    <property type="component" value="Unassembled WGS sequence"/>
</dbReference>
<evidence type="ECO:0000313" key="2">
    <source>
        <dbReference type="Proteomes" id="UP001172102"/>
    </source>
</evidence>
<evidence type="ECO:0000313" key="1">
    <source>
        <dbReference type="EMBL" id="KAK0724837.1"/>
    </source>
</evidence>
<protein>
    <submittedName>
        <fullName evidence="1">Uncharacterized protein</fullName>
    </submittedName>
</protein>
<name>A0AA40E4K7_9PEZI</name>
<sequence>MSMTSLCAGNAFPHSAAFATPPPKVQVDASLFKSSCWQRVLQASVGSGDTGHEVNKELLHAAVEKLFAVDQYEGSSSGVGNALAGIDYGFVGAAQGRSWISIPGQELVVVDPSPERAPKVTWKSLISATINLEPAISRLFVSYDLGKKARSDPFSKLPYGLLERIFDLLSDK</sequence>
<proteinExistence type="predicted"/>